<accession>A0A9X3PJ69</accession>
<dbReference type="SMART" id="SM01118">
    <property type="entry name" value="CYTH"/>
    <property type="match status" value="1"/>
</dbReference>
<proteinExistence type="predicted"/>
<dbReference type="GO" id="GO:0004519">
    <property type="term" value="F:endonuclease activity"/>
    <property type="evidence" value="ECO:0007669"/>
    <property type="project" value="UniProtKB-KW"/>
</dbReference>
<dbReference type="InterPro" id="IPR008173">
    <property type="entry name" value="Adenylyl_cyclase_CyaB"/>
</dbReference>
<name>A0A9X3PJ69_9ACTN</name>
<keyword evidence="5" id="KW-1185">Reference proteome</keyword>
<dbReference type="EMBL" id="JAVDYD010000001">
    <property type="protein sequence ID" value="MDR7338267.1"/>
    <property type="molecule type" value="Genomic_DNA"/>
</dbReference>
<gene>
    <name evidence="2" type="primary">cyaB</name>
    <name evidence="3" type="ORF">J2S69_001986</name>
    <name evidence="2" type="ORF">O2L01_14790</name>
</gene>
<dbReference type="Proteomes" id="UP001183604">
    <property type="component" value="Unassembled WGS sequence"/>
</dbReference>
<evidence type="ECO:0000313" key="4">
    <source>
        <dbReference type="Proteomes" id="UP001145799"/>
    </source>
</evidence>
<dbReference type="InterPro" id="IPR023577">
    <property type="entry name" value="CYTH_domain"/>
</dbReference>
<dbReference type="Proteomes" id="UP001145799">
    <property type="component" value="Unassembled WGS sequence"/>
</dbReference>
<evidence type="ECO:0000259" key="1">
    <source>
        <dbReference type="PROSITE" id="PS51707"/>
    </source>
</evidence>
<dbReference type="Pfam" id="PF01928">
    <property type="entry name" value="CYTH"/>
    <property type="match status" value="1"/>
</dbReference>
<dbReference type="EMBL" id="JAPZVQ010000008">
    <property type="protein sequence ID" value="MDA1386260.1"/>
    <property type="molecule type" value="Genomic_DNA"/>
</dbReference>
<evidence type="ECO:0000313" key="3">
    <source>
        <dbReference type="EMBL" id="MDR7338267.1"/>
    </source>
</evidence>
<evidence type="ECO:0000313" key="5">
    <source>
        <dbReference type="Proteomes" id="UP001183604"/>
    </source>
</evidence>
<dbReference type="PANTHER" id="PTHR21028:SF2">
    <property type="entry name" value="CYTH DOMAIN-CONTAINING PROTEIN"/>
    <property type="match status" value="1"/>
</dbReference>
<keyword evidence="3" id="KW-0540">Nuclease</keyword>
<comment type="caution">
    <text evidence="2">The sequence shown here is derived from an EMBL/GenBank/DDBJ whole genome shotgun (WGS) entry which is preliminary data.</text>
</comment>
<dbReference type="SUPFAM" id="SSF55154">
    <property type="entry name" value="CYTH-like phosphatases"/>
    <property type="match status" value="1"/>
</dbReference>
<protein>
    <submittedName>
        <fullName evidence="3">Adenylate cyclase class 2</fullName>
        <ecNumber evidence="3">4.6.1.1</ecNumber>
    </submittedName>
    <submittedName>
        <fullName evidence="2">Class IV adenylate cyclase</fullName>
    </submittedName>
</protein>
<keyword evidence="3" id="KW-0255">Endonuclease</keyword>
<dbReference type="AlphaFoldDB" id="A0A9X3PJ69"/>
<dbReference type="InterPro" id="IPR033469">
    <property type="entry name" value="CYTH-like_dom_sf"/>
</dbReference>
<dbReference type="NCBIfam" id="TIGR00318">
    <property type="entry name" value="cyaB"/>
    <property type="match status" value="1"/>
</dbReference>
<dbReference type="GO" id="GO:0004016">
    <property type="term" value="F:adenylate cyclase activity"/>
    <property type="evidence" value="ECO:0007669"/>
    <property type="project" value="UniProtKB-EC"/>
</dbReference>
<reference evidence="3 5" key="2">
    <citation type="submission" date="2023-07" db="EMBL/GenBank/DDBJ databases">
        <title>Sequencing the genomes of 1000 actinobacteria strains.</title>
        <authorList>
            <person name="Klenk H.-P."/>
        </authorList>
    </citation>
    <scope>NUCLEOTIDE SEQUENCE [LARGE SCALE GENOMIC DNA]</scope>
    <source>
        <strain evidence="3 5">DSM 44724</strain>
    </source>
</reference>
<dbReference type="RefSeq" id="WP_270122726.1">
    <property type="nucleotide sequence ID" value="NZ_BAAAOM010000005.1"/>
</dbReference>
<dbReference type="EC" id="4.6.1.1" evidence="3"/>
<organism evidence="2 4">
    <name type="scientific">Glycomyces lechevalierae</name>
    <dbReference type="NCBI Taxonomy" id="256034"/>
    <lineage>
        <taxon>Bacteria</taxon>
        <taxon>Bacillati</taxon>
        <taxon>Actinomycetota</taxon>
        <taxon>Actinomycetes</taxon>
        <taxon>Glycomycetales</taxon>
        <taxon>Glycomycetaceae</taxon>
        <taxon>Glycomyces</taxon>
    </lineage>
</organism>
<feature type="domain" description="CYTH" evidence="1">
    <location>
        <begin position="1"/>
        <end position="179"/>
    </location>
</feature>
<keyword evidence="3" id="KW-0456">Lyase</keyword>
<dbReference type="Gene3D" id="2.40.320.10">
    <property type="entry name" value="Hypothetical Protein Pfu-838710-001"/>
    <property type="match status" value="1"/>
</dbReference>
<evidence type="ECO:0000313" key="2">
    <source>
        <dbReference type="EMBL" id="MDA1386260.1"/>
    </source>
</evidence>
<dbReference type="PANTHER" id="PTHR21028">
    <property type="entry name" value="SI:CH211-156B7.4"/>
    <property type="match status" value="1"/>
</dbReference>
<keyword evidence="3" id="KW-0378">Hydrolase</keyword>
<reference evidence="2" key="1">
    <citation type="submission" date="2022-12" db="EMBL/GenBank/DDBJ databases">
        <title>Gycomyces niveus sp.nov., a novel actinomycete isolated from soil in Shouguang.</title>
        <authorList>
            <person name="Yang X."/>
        </authorList>
    </citation>
    <scope>NUCLEOTIDE SEQUENCE</scope>
    <source>
        <strain evidence="2">DSM 44724</strain>
    </source>
</reference>
<sequence length="183" mass="20628">MIEAELKARVKDVASVKDWLGRQATPEDATYQDIYYDKGDELTRSDRELRIRTVSTAKAQRSVLTYKQARVDEESGSKPEHETQVSAPNAVASLLLDIGFTEYVRLTKHCQNYTFQFAGYDILATLVHVPELDGAFLEVETLVGDEQFDAALEALKGLLRELRLENELEPGTYTDAVLEARSR</sequence>
<dbReference type="PROSITE" id="PS51707">
    <property type="entry name" value="CYTH"/>
    <property type="match status" value="1"/>
</dbReference>